<dbReference type="Proteomes" id="UP000035017">
    <property type="component" value="Unassembled WGS sequence"/>
</dbReference>
<proteinExistence type="predicted"/>
<comment type="caution">
    <text evidence="1">The sequence shown here is derived from an EMBL/GenBank/DDBJ whole genome shotgun (WGS) entry which is preliminary data.</text>
</comment>
<name>A0A0D0K2A0_AGRTU</name>
<protein>
    <submittedName>
        <fullName evidence="1">Uncharacterized protein</fullName>
    </submittedName>
</protein>
<dbReference type="EMBL" id="JXQV01000010">
    <property type="protein sequence ID" value="KIQ02403.1"/>
    <property type="molecule type" value="Genomic_DNA"/>
</dbReference>
<reference evidence="1 2" key="1">
    <citation type="submission" date="2014-12" db="EMBL/GenBank/DDBJ databases">
        <title>16Stimator: statistical estimation of ribosomal gene copy numbers from draft genome assemblies.</title>
        <authorList>
            <person name="Perisin M.A."/>
            <person name="Vetter M."/>
            <person name="Gilbert J.A."/>
            <person name="Bergelson J."/>
        </authorList>
    </citation>
    <scope>NUCLEOTIDE SEQUENCE [LARGE SCALE GENOMIC DNA]</scope>
    <source>
        <strain evidence="1 2">MEJ076</strain>
    </source>
</reference>
<evidence type="ECO:0000313" key="2">
    <source>
        <dbReference type="Proteomes" id="UP000035017"/>
    </source>
</evidence>
<dbReference type="AlphaFoldDB" id="A0A0D0K2A0"/>
<gene>
    <name evidence="1" type="ORF">RU07_11700</name>
</gene>
<organism evidence="1 2">
    <name type="scientific">Agrobacterium tumefaciens</name>
    <dbReference type="NCBI Taxonomy" id="358"/>
    <lineage>
        <taxon>Bacteria</taxon>
        <taxon>Pseudomonadati</taxon>
        <taxon>Pseudomonadota</taxon>
        <taxon>Alphaproteobacteria</taxon>
        <taxon>Hyphomicrobiales</taxon>
        <taxon>Rhizobiaceae</taxon>
        <taxon>Rhizobium/Agrobacterium group</taxon>
        <taxon>Agrobacterium</taxon>
        <taxon>Agrobacterium tumefaciens complex</taxon>
    </lineage>
</organism>
<sequence>MRYHAYRHWNPLPSHSRSWLYRMQQGVLRENQYSMIGLRTGVLVRLKVLKQDKRAIVTATAKAQATPENFHSLQRATYTNAA</sequence>
<evidence type="ECO:0000313" key="1">
    <source>
        <dbReference type="EMBL" id="KIQ02403.1"/>
    </source>
</evidence>
<accession>A0A0D0K2A0</accession>